<keyword evidence="5" id="KW-1185">Reference proteome</keyword>
<reference evidence="4 5" key="1">
    <citation type="journal article" date="2018" name="Sci. Rep.">
        <title>Raphidocelis subcapitata (=Pseudokirchneriella subcapitata) provides an insight into genome evolution and environmental adaptations in the Sphaeropleales.</title>
        <authorList>
            <person name="Suzuki S."/>
            <person name="Yamaguchi H."/>
            <person name="Nakajima N."/>
            <person name="Kawachi M."/>
        </authorList>
    </citation>
    <scope>NUCLEOTIDE SEQUENCE [LARGE SCALE GENOMIC DNA]</scope>
    <source>
        <strain evidence="4 5">NIES-35</strain>
    </source>
</reference>
<evidence type="ECO:0000259" key="3">
    <source>
        <dbReference type="Pfam" id="PF15025"/>
    </source>
</evidence>
<evidence type="ECO:0000313" key="5">
    <source>
        <dbReference type="Proteomes" id="UP000247498"/>
    </source>
</evidence>
<sequence length="915" mass="90395">MDNAAGGAATPAPQLCFAALAADGRLKALWDDNTVLLLSSGGEAFATVPPRPGAAPTRQLSEFALSRSAPRLAQALRLRNLHADAPAYCRPLARAAEAAGDVFQLGYPITTVYWPASVGEALRLGLLEVLDAGRVAARSRCGSARVVLDAPARLRFAVCYPLLLRRSSGGGGPSGGGGAGRGAGGRGAGVPHVWQTQVFSTRRCPPRWAPALAVVAAAADALAPGGALAALPRPLAPGGGEGGEGGYARPEGAVAEAAAAAAAAAAYSDGWFDACGGGPWDGGGGGAGWGSDGGGSRCASPSHCGGLDGAARRGAWRSPSPGVPEPPGADAAGEWEGGEEDGRLAAAEAMTRLPDVIWPDLGVAAQGGGGGGGVSGRRPSSGRGTAPAASSSGGNSAWFADGAPTSGSDVRALALGPDGGCAAAGAWARPSRPASAGAAAGGVSGGGVSAAVAGLSECFPSGSWWFEASPLLPTDLPLTVLWTPEATYTFLQDCGEVEAWLHEDDSVMTTAGPGFVHHPLPGEAEPRTYAAGGLPDKVFSAATGRRLAVGAVAAHALKLRAAMAAACQRADAARRAAAASVADAPAAPARPPPGEDPRLARARAAASGALSARAAAAAAAGVRPGLSSGALAAGVSGGPLARPRHEAAPHPCDLAPPPRQLPPPEISISNEILEQQVVPGVGRLTAYEDGRVRALFEDRTILSLDARRAEARLTLPDGRAAVVAAANPVGVEGYVSAALQFAAWAFRTPAERDALLRARARVEAELDTTARMAAICEYGSQSKPPATAPAGSCLRGRDQSPPRAAPGALAWSGADAPAGGGAKTGALLGLPPAASEFGRGGDGGGGSSECGGSPPPWELRCCGGGGGGGGGLDSSGGGGGGGRGRLGWSIAAAAEARERAVAEMLARNAELMERL</sequence>
<feature type="compositionally biased region" description="Gly residues" evidence="1">
    <location>
        <begin position="838"/>
        <end position="849"/>
    </location>
</feature>
<dbReference type="Pfam" id="PF15025">
    <property type="entry name" value="C5orf34-like_N"/>
    <property type="match status" value="1"/>
</dbReference>
<dbReference type="InterPro" id="IPR053901">
    <property type="entry name" value="C5orf34-like"/>
</dbReference>
<feature type="region of interest" description="Disordered" evidence="1">
    <location>
        <begin position="780"/>
        <end position="852"/>
    </location>
</feature>
<feature type="compositionally biased region" description="Gly residues" evidence="1">
    <location>
        <begin position="365"/>
        <end position="375"/>
    </location>
</feature>
<comment type="caution">
    <text evidence="4">The sequence shown here is derived from an EMBL/GenBank/DDBJ whole genome shotgun (WGS) entry which is preliminary data.</text>
</comment>
<dbReference type="Proteomes" id="UP000247498">
    <property type="component" value="Unassembled WGS sequence"/>
</dbReference>
<dbReference type="InParanoid" id="A0A2V0PEQ4"/>
<dbReference type="EMBL" id="BDRX01000079">
    <property type="protein sequence ID" value="GBF96370.1"/>
    <property type="molecule type" value="Genomic_DNA"/>
</dbReference>
<feature type="compositionally biased region" description="Low complexity" evidence="1">
    <location>
        <begin position="376"/>
        <end position="397"/>
    </location>
</feature>
<evidence type="ECO:0008006" key="6">
    <source>
        <dbReference type="Google" id="ProtNLM"/>
    </source>
</evidence>
<protein>
    <recommendedName>
        <fullName evidence="6">DUF4524 domain-containing protein</fullName>
    </recommendedName>
</protein>
<dbReference type="PANTHER" id="PTHR34531:SF1">
    <property type="entry name" value="CHROMOSOME 5 OPEN READING FRAME 34"/>
    <property type="match status" value="1"/>
</dbReference>
<dbReference type="OrthoDB" id="75908at2759"/>
<feature type="region of interest" description="Disordered" evidence="1">
    <location>
        <begin position="581"/>
        <end position="603"/>
    </location>
</feature>
<accession>A0A2V0PEQ4</accession>
<feature type="region of interest" description="Disordered" evidence="1">
    <location>
        <begin position="169"/>
        <end position="188"/>
    </location>
</feature>
<dbReference type="InterPro" id="IPR027830">
    <property type="entry name" value="C5orf34-like_N"/>
</dbReference>
<feature type="region of interest" description="Disordered" evidence="1">
    <location>
        <begin position="364"/>
        <end position="402"/>
    </location>
</feature>
<evidence type="ECO:0000313" key="4">
    <source>
        <dbReference type="EMBL" id="GBF96370.1"/>
    </source>
</evidence>
<dbReference type="AlphaFoldDB" id="A0A2V0PEQ4"/>
<name>A0A2V0PEQ4_9CHLO</name>
<proteinExistence type="predicted"/>
<evidence type="ECO:0000259" key="2">
    <source>
        <dbReference type="Pfam" id="PF15016"/>
    </source>
</evidence>
<feature type="domain" description="C5orf34-like C-terminal" evidence="2">
    <location>
        <begin position="669"/>
        <end position="744"/>
    </location>
</feature>
<dbReference type="PANTHER" id="PTHR34531">
    <property type="entry name" value="ZGC:153352"/>
    <property type="match status" value="1"/>
</dbReference>
<gene>
    <name evidence="4" type="ORF">Rsub_09169</name>
</gene>
<organism evidence="4 5">
    <name type="scientific">Raphidocelis subcapitata</name>
    <dbReference type="NCBI Taxonomy" id="307507"/>
    <lineage>
        <taxon>Eukaryota</taxon>
        <taxon>Viridiplantae</taxon>
        <taxon>Chlorophyta</taxon>
        <taxon>core chlorophytes</taxon>
        <taxon>Chlorophyceae</taxon>
        <taxon>CS clade</taxon>
        <taxon>Sphaeropleales</taxon>
        <taxon>Selenastraceae</taxon>
        <taxon>Raphidocelis</taxon>
    </lineage>
</organism>
<feature type="domain" description="C5orf34-like N-terminal" evidence="3">
    <location>
        <begin position="20"/>
        <end position="80"/>
    </location>
</feature>
<feature type="compositionally biased region" description="Low complexity" evidence="1">
    <location>
        <begin position="824"/>
        <end position="834"/>
    </location>
</feature>
<evidence type="ECO:0000256" key="1">
    <source>
        <dbReference type="SAM" id="MobiDB-lite"/>
    </source>
</evidence>
<dbReference type="InterPro" id="IPR027865">
    <property type="entry name" value="C5orf34-like_C"/>
</dbReference>
<feature type="region of interest" description="Disordered" evidence="1">
    <location>
        <begin position="308"/>
        <end position="336"/>
    </location>
</feature>
<dbReference type="Pfam" id="PF15016">
    <property type="entry name" value="C5orf34_C"/>
    <property type="match status" value="1"/>
</dbReference>